<evidence type="ECO:0000256" key="5">
    <source>
        <dbReference type="ARBA" id="ARBA00022989"/>
    </source>
</evidence>
<comment type="caution">
    <text evidence="9">The sequence shown here is derived from an EMBL/GenBank/DDBJ whole genome shotgun (WGS) entry which is preliminary data.</text>
</comment>
<evidence type="ECO:0000313" key="9">
    <source>
        <dbReference type="EMBL" id="KKR88377.1"/>
    </source>
</evidence>
<keyword evidence="6 8" id="KW-0472">Membrane</keyword>
<evidence type="ECO:0000256" key="1">
    <source>
        <dbReference type="ARBA" id="ARBA00004651"/>
    </source>
</evidence>
<feature type="transmembrane region" description="Helical" evidence="8">
    <location>
        <begin position="110"/>
        <end position="128"/>
    </location>
</feature>
<sequence>MRVNFAKWIIFILFFLSLISIIRSLALIIFSTAPDFSVLWTGAADLIRGANPYINPSLFTGIGYPPNTLLFYLPFSLLPYQLAQVLFTLLSFGSFLGIIIISFKILKEKFSWQTFLVVFSLSLLSFPTKFTFGMGQSNIIAFFMLLLSYYLYKEKKLGMAGLILGLAISLKTIFAFFIIFFVLKKQWKVIKLAGLTIVATIGITSIFSNTNLYGYYLKEVVPPLFNLSGREIYYNQGVMGFISRLTNDLNERKYISLIISLFLTLFASWFALYKKGKDLQFSLFITTLLLI</sequence>
<evidence type="ECO:0000256" key="4">
    <source>
        <dbReference type="ARBA" id="ARBA00022692"/>
    </source>
</evidence>
<comment type="similarity">
    <text evidence="7">Belongs to the glycosyltransferase 87 family.</text>
</comment>
<dbReference type="Proteomes" id="UP000033918">
    <property type="component" value="Unassembled WGS sequence"/>
</dbReference>
<evidence type="ECO:0000256" key="7">
    <source>
        <dbReference type="ARBA" id="ARBA00024033"/>
    </source>
</evidence>
<feature type="transmembrane region" description="Helical" evidence="8">
    <location>
        <begin position="9"/>
        <end position="30"/>
    </location>
</feature>
<accession>A0A0G0XL03</accession>
<feature type="transmembrane region" description="Helical" evidence="8">
    <location>
        <begin position="159"/>
        <end position="183"/>
    </location>
</feature>
<name>A0A0G0XL03_9BACT</name>
<feature type="transmembrane region" description="Helical" evidence="8">
    <location>
        <begin position="189"/>
        <end position="208"/>
    </location>
</feature>
<keyword evidence="5 8" id="KW-1133">Transmembrane helix</keyword>
<organism evidence="9 10">
    <name type="scientific">Candidatus Wolfebacteria bacterium GW2011_GWB1_41_12</name>
    <dbReference type="NCBI Taxonomy" id="1619006"/>
    <lineage>
        <taxon>Bacteria</taxon>
        <taxon>Candidatus Wolfeibacteriota</taxon>
    </lineage>
</organism>
<evidence type="ECO:0000256" key="2">
    <source>
        <dbReference type="ARBA" id="ARBA00022475"/>
    </source>
</evidence>
<dbReference type="GO" id="GO:0005886">
    <property type="term" value="C:plasma membrane"/>
    <property type="evidence" value="ECO:0007669"/>
    <property type="project" value="UniProtKB-SubCell"/>
</dbReference>
<evidence type="ECO:0000256" key="3">
    <source>
        <dbReference type="ARBA" id="ARBA00022679"/>
    </source>
</evidence>
<feature type="transmembrane region" description="Helical" evidence="8">
    <location>
        <begin position="254"/>
        <end position="273"/>
    </location>
</feature>
<dbReference type="InterPro" id="IPR018584">
    <property type="entry name" value="GT87"/>
</dbReference>
<reference evidence="9 10" key="1">
    <citation type="journal article" date="2015" name="Nature">
        <title>rRNA introns, odd ribosomes, and small enigmatic genomes across a large radiation of phyla.</title>
        <authorList>
            <person name="Brown C.T."/>
            <person name="Hug L.A."/>
            <person name="Thomas B.C."/>
            <person name="Sharon I."/>
            <person name="Castelle C.J."/>
            <person name="Singh A."/>
            <person name="Wilkins M.J."/>
            <person name="Williams K.H."/>
            <person name="Banfield J.F."/>
        </authorList>
    </citation>
    <scope>NUCLEOTIDE SEQUENCE [LARGE SCALE GENOMIC DNA]</scope>
</reference>
<feature type="non-terminal residue" evidence="9">
    <location>
        <position position="291"/>
    </location>
</feature>
<gene>
    <name evidence="9" type="ORF">UU38_C0008G0001</name>
</gene>
<dbReference type="GO" id="GO:0016758">
    <property type="term" value="F:hexosyltransferase activity"/>
    <property type="evidence" value="ECO:0007669"/>
    <property type="project" value="InterPro"/>
</dbReference>
<keyword evidence="2" id="KW-1003">Cell membrane</keyword>
<keyword evidence="4 8" id="KW-0812">Transmembrane</keyword>
<dbReference type="EMBL" id="LCAK01000008">
    <property type="protein sequence ID" value="KKR88377.1"/>
    <property type="molecule type" value="Genomic_DNA"/>
</dbReference>
<feature type="transmembrane region" description="Helical" evidence="8">
    <location>
        <begin position="82"/>
        <end position="103"/>
    </location>
</feature>
<evidence type="ECO:0000313" key="10">
    <source>
        <dbReference type="Proteomes" id="UP000033918"/>
    </source>
</evidence>
<evidence type="ECO:0008006" key="11">
    <source>
        <dbReference type="Google" id="ProtNLM"/>
    </source>
</evidence>
<comment type="subcellular location">
    <subcellularLocation>
        <location evidence="1">Cell membrane</location>
        <topology evidence="1">Multi-pass membrane protein</topology>
    </subcellularLocation>
</comment>
<keyword evidence="3" id="KW-0808">Transferase</keyword>
<dbReference type="Pfam" id="PF09594">
    <property type="entry name" value="GT87"/>
    <property type="match status" value="1"/>
</dbReference>
<feature type="transmembrane region" description="Helical" evidence="8">
    <location>
        <begin position="134"/>
        <end position="152"/>
    </location>
</feature>
<proteinExistence type="inferred from homology"/>
<protein>
    <recommendedName>
        <fullName evidence="11">DUF2029 domain-containing protein</fullName>
    </recommendedName>
</protein>
<evidence type="ECO:0000256" key="8">
    <source>
        <dbReference type="SAM" id="Phobius"/>
    </source>
</evidence>
<dbReference type="AlphaFoldDB" id="A0A0G0XL03"/>
<evidence type="ECO:0000256" key="6">
    <source>
        <dbReference type="ARBA" id="ARBA00023136"/>
    </source>
</evidence>